<feature type="region of interest" description="Disordered" evidence="3">
    <location>
        <begin position="383"/>
        <end position="410"/>
    </location>
</feature>
<dbReference type="InterPro" id="IPR044215">
    <property type="entry name" value="PIG-H"/>
</dbReference>
<feature type="compositionally biased region" description="Low complexity" evidence="3">
    <location>
        <begin position="388"/>
        <end position="398"/>
    </location>
</feature>
<reference evidence="6" key="1">
    <citation type="journal article" date="2023" name="bioRxiv">
        <title>Scaffold-level genome assemblies of two parasitoid biocontrol wasps reveal the parthenogenesis mechanism and an associated novel virus.</title>
        <authorList>
            <person name="Inwood S."/>
            <person name="Skelly J."/>
            <person name="Guhlin J."/>
            <person name="Harrop T."/>
            <person name="Goldson S."/>
            <person name="Dearden P."/>
        </authorList>
    </citation>
    <scope>NUCLEOTIDE SEQUENCE</scope>
    <source>
        <strain evidence="6">Irish</strain>
        <tissue evidence="6">Whole body</tissue>
    </source>
</reference>
<feature type="transmembrane region" description="Helical" evidence="4">
    <location>
        <begin position="59"/>
        <end position="92"/>
    </location>
</feature>
<protein>
    <recommendedName>
        <fullName evidence="5">Phosphatidylinositol N-acetylglucosaminyltransferase subunit H conserved domain-containing protein</fullName>
    </recommendedName>
</protein>
<feature type="region of interest" description="Disordered" evidence="3">
    <location>
        <begin position="300"/>
        <end position="337"/>
    </location>
</feature>
<name>A0AA39F7J5_9HYME</name>
<keyword evidence="4" id="KW-1133">Transmembrane helix</keyword>
<feature type="domain" description="Phosphatidylinositol N-acetylglucosaminyltransferase subunit H conserved" evidence="5">
    <location>
        <begin position="105"/>
        <end position="174"/>
    </location>
</feature>
<comment type="similarity">
    <text evidence="2">Belongs to the PIGH family.</text>
</comment>
<proteinExistence type="inferred from homology"/>
<evidence type="ECO:0000313" key="7">
    <source>
        <dbReference type="Proteomes" id="UP001168990"/>
    </source>
</evidence>
<evidence type="ECO:0000256" key="4">
    <source>
        <dbReference type="SAM" id="Phobius"/>
    </source>
</evidence>
<sequence length="866" mass="98999">MSFMSPTFVANTSAPVKIFRGVNGQRINLNERSDSDGDNKYQSRVVEFELRNESQPVNYFIDILILLTIVVLWNIIAHQLLITVFTVLYALLRCKSILSSVTTDTLLVVESVGVQIIRKRTISYFESTTFLPWNTVKDVIINEVITGNRVLYFLTFIVRDTSCDKDETKLVPLFRDLRPERKCLEYMYYHRNSRDTTEFNYGKELMKVIRRIIKSQPRQGQQFGTHHLLVTYNHSSWTRQDKMFAILKFRDRADANAFPSAFILTVKILNTAPTLNNVDGYDDELIVYKKNLDKSQWSDIDHTNSNSDVNSVSQETRNSSTTAADETSNDSTTRLTPINTTNINLSTANSIKYNERSKITNSASFFADLDNLPLLERYLLDQHDEPSRSPSSSSSSLSNRHQEHFNEMQETVDMPYQYLIEREIERTKRNITNNSIGETSSSRSRINSTNTIDNATAHSANITDLVMEGLMFTIRQDQDTVTVMEQRTKLEPDEVLENSEKAETKEGVECLLNSSLLKLENLITKIERSSGKSIDRPDDSCKAPLSISPYYTVGSNIPEHQQTTFDISKESSAIIKPCIFDYNTLKDGSFIAPKTLFKNHNDKWNNSKPSHEKLSMVSTHLIHNNTVNNNNNNNNINAVDAMDDSIAEPMEESKTDESIIKKCQQDFSNELDRENDTKSYTCNNDKLAKDEKVLSPVALHQVNSNKEINGTNLLINNADLKQSPNTINPSVSECKLKVPRIVSTEIVKYDLSSLRSSRLRRRLDSNEDYNKPTDNGEIRIETSSDIKTPIQKELTPMSNEEKINNETTHRRRLIAKRRLHGQKNDDEVNETTIEMWKFVRDMTYGVRVVLQRLDLSRIANGVGKNC</sequence>
<keyword evidence="4" id="KW-0472">Membrane</keyword>
<accession>A0AA39F7J5</accession>
<dbReference type="PANTHER" id="PTHR15231">
    <property type="entry name" value="PHOSPHATIDYLINOSITOL N-ACETYLGLUCOSAMINYLTRANSFERASE SUBUNIT H"/>
    <property type="match status" value="1"/>
</dbReference>
<dbReference type="InterPro" id="IPR019328">
    <property type="entry name" value="PIGH-H_dom"/>
</dbReference>
<comment type="pathway">
    <text evidence="1">Glycolipid biosynthesis; glycosylphosphatidylinositol-anchor biosynthesis.</text>
</comment>
<organism evidence="6 7">
    <name type="scientific">Microctonus aethiopoides</name>
    <dbReference type="NCBI Taxonomy" id="144406"/>
    <lineage>
        <taxon>Eukaryota</taxon>
        <taxon>Metazoa</taxon>
        <taxon>Ecdysozoa</taxon>
        <taxon>Arthropoda</taxon>
        <taxon>Hexapoda</taxon>
        <taxon>Insecta</taxon>
        <taxon>Pterygota</taxon>
        <taxon>Neoptera</taxon>
        <taxon>Endopterygota</taxon>
        <taxon>Hymenoptera</taxon>
        <taxon>Apocrita</taxon>
        <taxon>Ichneumonoidea</taxon>
        <taxon>Braconidae</taxon>
        <taxon>Euphorinae</taxon>
        <taxon>Microctonus</taxon>
    </lineage>
</organism>
<dbReference type="GO" id="GO:0006506">
    <property type="term" value="P:GPI anchor biosynthetic process"/>
    <property type="evidence" value="ECO:0007669"/>
    <property type="project" value="InterPro"/>
</dbReference>
<dbReference type="EMBL" id="JAQQBS010001422">
    <property type="protein sequence ID" value="KAK0164415.1"/>
    <property type="molecule type" value="Genomic_DNA"/>
</dbReference>
<reference evidence="6" key="2">
    <citation type="submission" date="2023-03" db="EMBL/GenBank/DDBJ databases">
        <authorList>
            <person name="Inwood S.N."/>
            <person name="Skelly J.G."/>
            <person name="Guhlin J."/>
            <person name="Harrop T.W.R."/>
            <person name="Goldson S.G."/>
            <person name="Dearden P.K."/>
        </authorList>
    </citation>
    <scope>NUCLEOTIDE SEQUENCE</scope>
    <source>
        <strain evidence="6">Irish</strain>
        <tissue evidence="6">Whole body</tissue>
    </source>
</reference>
<evidence type="ECO:0000256" key="3">
    <source>
        <dbReference type="SAM" id="MobiDB-lite"/>
    </source>
</evidence>
<dbReference type="AlphaFoldDB" id="A0AA39F7J5"/>
<gene>
    <name evidence="6" type="ORF">PV328_003046</name>
</gene>
<evidence type="ECO:0000313" key="6">
    <source>
        <dbReference type="EMBL" id="KAK0164415.1"/>
    </source>
</evidence>
<keyword evidence="7" id="KW-1185">Reference proteome</keyword>
<dbReference type="Proteomes" id="UP001168990">
    <property type="component" value="Unassembled WGS sequence"/>
</dbReference>
<comment type="caution">
    <text evidence="6">The sequence shown here is derived from an EMBL/GenBank/DDBJ whole genome shotgun (WGS) entry which is preliminary data.</text>
</comment>
<keyword evidence="4" id="KW-0812">Transmembrane</keyword>
<dbReference type="Pfam" id="PF10181">
    <property type="entry name" value="PIG-H"/>
    <property type="match status" value="1"/>
</dbReference>
<evidence type="ECO:0000259" key="5">
    <source>
        <dbReference type="Pfam" id="PF10181"/>
    </source>
</evidence>
<evidence type="ECO:0000256" key="2">
    <source>
        <dbReference type="ARBA" id="ARBA00009610"/>
    </source>
</evidence>
<dbReference type="GO" id="GO:0000506">
    <property type="term" value="C:glycosylphosphatidylinositol-N-acetylglucosaminyltransferase (GPI-GnT) complex"/>
    <property type="evidence" value="ECO:0007669"/>
    <property type="project" value="InterPro"/>
</dbReference>
<dbReference type="PANTHER" id="PTHR15231:SF1">
    <property type="entry name" value="PHOSPHATIDYLINOSITOL N-ACETYLGLUCOSAMINYLTRANSFERASE SUBUNIT H"/>
    <property type="match status" value="1"/>
</dbReference>
<evidence type="ECO:0000256" key="1">
    <source>
        <dbReference type="ARBA" id="ARBA00004687"/>
    </source>
</evidence>